<dbReference type="HOGENOM" id="CLU_715198_0_0_7"/>
<dbReference type="SUPFAM" id="SSF53756">
    <property type="entry name" value="UDP-Glycosyltransferase/glycogen phosphorylase"/>
    <property type="match status" value="1"/>
</dbReference>
<feature type="compositionally biased region" description="Low complexity" evidence="1">
    <location>
        <begin position="67"/>
        <end position="80"/>
    </location>
</feature>
<keyword evidence="4" id="KW-1185">Reference proteome</keyword>
<accession>Q316F1</accession>
<sequence>MRIALLDNAAGCPPHTAPCTGPMPALADALRQMGHAVALYDSQGVLHQPSAEPPRRPDPGACPCPPDTQAAATPAPEQPAAKPAGEACSCVLSESTRFLPPQQAEDMLRLPDGADVIHALQPFAPVQGSICLHHVMSCTTHPAAQSEPVYASAALGRFCNHPAGAVVHCGIDPQQYFFRADNDGYLLYAGTRGTGQTAQEHMQDCLLPQHSFLLAAGLARAAGLPLVVAAPAEQFAGTAGTAGNAHISFAGSLTHAEYAQLLAGARALIHPALTPDWTGMAVLEALVSGTPVLCTATGALPEVCSHGVTGFFFRCMDDARMQLRHMDSINPYDCRMHVLCGFTHRHMAERCLSLYAQRFRQACERARDAALSASTGRPSCTGSFAV</sequence>
<gene>
    <name evidence="3" type="ordered locus">Dde_0394</name>
</gene>
<dbReference type="EMBL" id="CP000112">
    <property type="protein sequence ID" value="ABB37195.2"/>
    <property type="molecule type" value="Genomic_DNA"/>
</dbReference>
<feature type="region of interest" description="Disordered" evidence="1">
    <location>
        <begin position="47"/>
        <end position="80"/>
    </location>
</feature>
<dbReference type="PANTHER" id="PTHR45947">
    <property type="entry name" value="SULFOQUINOVOSYL TRANSFERASE SQD2"/>
    <property type="match status" value="1"/>
</dbReference>
<dbReference type="AlphaFoldDB" id="Q316F1"/>
<dbReference type="CAZy" id="GT4">
    <property type="family name" value="Glycosyltransferase Family 4"/>
</dbReference>
<evidence type="ECO:0000313" key="4">
    <source>
        <dbReference type="Proteomes" id="UP000002710"/>
    </source>
</evidence>
<reference evidence="3 4" key="1">
    <citation type="journal article" date="2011" name="J. Bacteriol.">
        <title>Complete genome sequence and updated annotation of Desulfovibrio alaskensis G20.</title>
        <authorList>
            <person name="Hauser L.J."/>
            <person name="Land M.L."/>
            <person name="Brown S.D."/>
            <person name="Larimer F."/>
            <person name="Keller K.L."/>
            <person name="Rapp-Giles B.J."/>
            <person name="Price M.N."/>
            <person name="Lin M."/>
            <person name="Bruce D.C."/>
            <person name="Detter J.C."/>
            <person name="Tapia R."/>
            <person name="Han C.S."/>
            <person name="Goodwin L.A."/>
            <person name="Cheng J.F."/>
            <person name="Pitluck S."/>
            <person name="Copeland A."/>
            <person name="Lucas S."/>
            <person name="Nolan M."/>
            <person name="Lapidus A.L."/>
            <person name="Palumbo A.V."/>
            <person name="Wall J.D."/>
        </authorList>
    </citation>
    <scope>NUCLEOTIDE SEQUENCE [LARGE SCALE GENOMIC DNA]</scope>
    <source>
        <strain evidence="4">ATCC BAA 1058 / DSM 17464 / G20</strain>
    </source>
</reference>
<evidence type="ECO:0000256" key="1">
    <source>
        <dbReference type="SAM" id="MobiDB-lite"/>
    </source>
</evidence>
<dbReference type="Proteomes" id="UP000002710">
    <property type="component" value="Chromosome"/>
</dbReference>
<dbReference type="KEGG" id="dde:Dde_0394"/>
<dbReference type="eggNOG" id="COG0438">
    <property type="taxonomic scope" value="Bacteria"/>
</dbReference>
<dbReference type="STRING" id="207559.Dde_0394"/>
<dbReference type="InterPro" id="IPR050194">
    <property type="entry name" value="Glycosyltransferase_grp1"/>
</dbReference>
<name>Q316F1_OLEA2</name>
<keyword evidence="3" id="KW-0808">Transferase</keyword>
<dbReference type="GO" id="GO:0016757">
    <property type="term" value="F:glycosyltransferase activity"/>
    <property type="evidence" value="ECO:0007669"/>
    <property type="project" value="InterPro"/>
</dbReference>
<organism evidence="3 4">
    <name type="scientific">Oleidesulfovibrio alaskensis (strain ATCC BAA-1058 / DSM 17464 / G20)</name>
    <name type="common">Desulfovibrio alaskensis</name>
    <dbReference type="NCBI Taxonomy" id="207559"/>
    <lineage>
        <taxon>Bacteria</taxon>
        <taxon>Pseudomonadati</taxon>
        <taxon>Thermodesulfobacteriota</taxon>
        <taxon>Desulfovibrionia</taxon>
        <taxon>Desulfovibrionales</taxon>
        <taxon>Desulfovibrionaceae</taxon>
        <taxon>Oleidesulfovibrio</taxon>
    </lineage>
</organism>
<protein>
    <submittedName>
        <fullName evidence="3">Glycosyl transferase group 1</fullName>
    </submittedName>
</protein>
<dbReference type="Gene3D" id="3.40.50.2000">
    <property type="entry name" value="Glycogen Phosphorylase B"/>
    <property type="match status" value="2"/>
</dbReference>
<evidence type="ECO:0000313" key="3">
    <source>
        <dbReference type="EMBL" id="ABB37195.2"/>
    </source>
</evidence>
<dbReference type="InterPro" id="IPR001296">
    <property type="entry name" value="Glyco_trans_1"/>
</dbReference>
<dbReference type="PANTHER" id="PTHR45947:SF3">
    <property type="entry name" value="SULFOQUINOVOSYL TRANSFERASE SQD2"/>
    <property type="match status" value="1"/>
</dbReference>
<evidence type="ECO:0000259" key="2">
    <source>
        <dbReference type="Pfam" id="PF00534"/>
    </source>
</evidence>
<dbReference type="Pfam" id="PF00534">
    <property type="entry name" value="Glycos_transf_1"/>
    <property type="match status" value="1"/>
</dbReference>
<feature type="domain" description="Glycosyl transferase family 1" evidence="2">
    <location>
        <begin position="244"/>
        <end position="319"/>
    </location>
</feature>
<proteinExistence type="predicted"/>